<evidence type="ECO:0000259" key="2">
    <source>
        <dbReference type="Pfam" id="PF23598"/>
    </source>
</evidence>
<reference evidence="3 4" key="1">
    <citation type="submission" date="2016-09" db="EMBL/GenBank/DDBJ databases">
        <title>The draft genome of Dichanthelium oligosanthes: A C3 panicoid grass species.</title>
        <authorList>
            <person name="Studer A.J."/>
            <person name="Schnable J.C."/>
            <person name="Brutnell T.P."/>
        </authorList>
    </citation>
    <scope>NUCLEOTIDE SEQUENCE [LARGE SCALE GENOMIC DNA]</scope>
    <source>
        <strain evidence="4">cv. Kellogg 1175</strain>
        <tissue evidence="3">Leaf</tissue>
    </source>
</reference>
<gene>
    <name evidence="3" type="ORF">BAE44_0012919</name>
</gene>
<proteinExistence type="predicted"/>
<dbReference type="Pfam" id="PF23598">
    <property type="entry name" value="LRR_14"/>
    <property type="match status" value="1"/>
</dbReference>
<feature type="domain" description="Disease resistance R13L4/SHOC-2-like LRR" evidence="2">
    <location>
        <begin position="10"/>
        <end position="76"/>
    </location>
</feature>
<name>A0A1E5VLW6_9POAL</name>
<dbReference type="EMBL" id="LWDX02035576">
    <property type="protein sequence ID" value="OEL26062.1"/>
    <property type="molecule type" value="Genomic_DNA"/>
</dbReference>
<dbReference type="STRING" id="888268.A0A1E5VLW6"/>
<sequence length="297" mass="34118">MLQESRFLRVINLEAAIGELKDLETLDVRGTKVSELPTSFWSIKTLRHVYGSGLILPKQVGNLKYLQTLETIEPDKKYGWDKKTFEGMVFTSPFQMRLRAMALCGELEEPKGKLCVPNLTFLSLKRTKVSQEFIRTVGELPLLENLILEEESYKDGQIVFRYDEFRKLTDLVIMSYNEGIDIEVNKERKFLKQIICEDAKLGASILRNQILKGKVTSFQHQAARSWQSHKRPQAATRARTGLLLDDAFRIHEDLVHRSRCKGTEAEEMKRTSSRIRMRTPACPMSAQGHRMAQGGRI</sequence>
<keyword evidence="4" id="KW-1185">Reference proteome</keyword>
<dbReference type="AlphaFoldDB" id="A0A1E5VLW6"/>
<keyword evidence="1" id="KW-0677">Repeat</keyword>
<evidence type="ECO:0000256" key="1">
    <source>
        <dbReference type="ARBA" id="ARBA00022737"/>
    </source>
</evidence>
<dbReference type="PANTHER" id="PTHR47186">
    <property type="entry name" value="LEUCINE-RICH REPEAT-CONTAINING PROTEIN 57"/>
    <property type="match status" value="1"/>
</dbReference>
<dbReference type="SUPFAM" id="SSF52047">
    <property type="entry name" value="RNI-like"/>
    <property type="match status" value="1"/>
</dbReference>
<dbReference type="InterPro" id="IPR055414">
    <property type="entry name" value="LRR_R13L4/SHOC2-like"/>
</dbReference>
<organism evidence="3 4">
    <name type="scientific">Dichanthelium oligosanthes</name>
    <dbReference type="NCBI Taxonomy" id="888268"/>
    <lineage>
        <taxon>Eukaryota</taxon>
        <taxon>Viridiplantae</taxon>
        <taxon>Streptophyta</taxon>
        <taxon>Embryophyta</taxon>
        <taxon>Tracheophyta</taxon>
        <taxon>Spermatophyta</taxon>
        <taxon>Magnoliopsida</taxon>
        <taxon>Liliopsida</taxon>
        <taxon>Poales</taxon>
        <taxon>Poaceae</taxon>
        <taxon>PACMAD clade</taxon>
        <taxon>Panicoideae</taxon>
        <taxon>Panicodae</taxon>
        <taxon>Paniceae</taxon>
        <taxon>Dichantheliinae</taxon>
        <taxon>Dichanthelium</taxon>
    </lineage>
</organism>
<dbReference type="Gene3D" id="3.80.10.10">
    <property type="entry name" value="Ribonuclease Inhibitor"/>
    <property type="match status" value="1"/>
</dbReference>
<comment type="caution">
    <text evidence="3">The sequence shown here is derived from an EMBL/GenBank/DDBJ whole genome shotgun (WGS) entry which is preliminary data.</text>
</comment>
<dbReference type="InterPro" id="IPR032675">
    <property type="entry name" value="LRR_dom_sf"/>
</dbReference>
<dbReference type="PANTHER" id="PTHR47186:SF50">
    <property type="entry name" value="FBD DOMAIN-CONTAINING PROTEIN"/>
    <property type="match status" value="1"/>
</dbReference>
<accession>A0A1E5VLW6</accession>
<evidence type="ECO:0000313" key="4">
    <source>
        <dbReference type="Proteomes" id="UP000095767"/>
    </source>
</evidence>
<dbReference type="Proteomes" id="UP000095767">
    <property type="component" value="Unassembled WGS sequence"/>
</dbReference>
<protein>
    <recommendedName>
        <fullName evidence="2">Disease resistance R13L4/SHOC-2-like LRR domain-containing protein</fullName>
    </recommendedName>
</protein>
<evidence type="ECO:0000313" key="3">
    <source>
        <dbReference type="EMBL" id="OEL26062.1"/>
    </source>
</evidence>
<dbReference type="OrthoDB" id="1478287at2759"/>